<dbReference type="Pfam" id="PF04977">
    <property type="entry name" value="DivIC"/>
    <property type="match status" value="1"/>
</dbReference>
<keyword evidence="2" id="KW-0812">Transmembrane</keyword>
<dbReference type="Proteomes" id="UP000190080">
    <property type="component" value="Unassembled WGS sequence"/>
</dbReference>
<feature type="transmembrane region" description="Helical" evidence="2">
    <location>
        <begin position="6"/>
        <end position="25"/>
    </location>
</feature>
<protein>
    <submittedName>
        <fullName evidence="3">Septum formation initiator</fullName>
    </submittedName>
</protein>
<dbReference type="EMBL" id="MZGV01000025">
    <property type="protein sequence ID" value="OPJ61071.1"/>
    <property type="molecule type" value="Genomic_DNA"/>
</dbReference>
<name>A0A1V4IM16_9CLOT</name>
<keyword evidence="4" id="KW-1185">Reference proteome</keyword>
<evidence type="ECO:0000313" key="3">
    <source>
        <dbReference type="EMBL" id="OPJ61071.1"/>
    </source>
</evidence>
<keyword evidence="2" id="KW-0472">Membrane</keyword>
<feature type="compositionally biased region" description="Basic and acidic residues" evidence="1">
    <location>
        <begin position="54"/>
        <end position="79"/>
    </location>
</feature>
<evidence type="ECO:0000256" key="1">
    <source>
        <dbReference type="SAM" id="MobiDB-lite"/>
    </source>
</evidence>
<evidence type="ECO:0000313" key="4">
    <source>
        <dbReference type="Proteomes" id="UP000190080"/>
    </source>
</evidence>
<proteinExistence type="predicted"/>
<feature type="region of interest" description="Disordered" evidence="1">
    <location>
        <begin position="54"/>
        <end position="95"/>
    </location>
</feature>
<dbReference type="RefSeq" id="WP_169911611.1">
    <property type="nucleotide sequence ID" value="NZ_MZGV01000025.1"/>
</dbReference>
<dbReference type="InterPro" id="IPR007060">
    <property type="entry name" value="FtsL/DivIC"/>
</dbReference>
<sequence>MKGKELNFRKIIVSLLLIYFSFILVKQEMSMVRLNAEARSASIEFQKVKATEEQSRAQLEESKTNPKSFAERQAREKLGYIKPNETPVMPKYNNK</sequence>
<gene>
    <name evidence="3" type="ORF">CLORY_24690</name>
</gene>
<evidence type="ECO:0000256" key="2">
    <source>
        <dbReference type="SAM" id="Phobius"/>
    </source>
</evidence>
<organism evidence="3 4">
    <name type="scientific">Clostridium oryzae</name>
    <dbReference type="NCBI Taxonomy" id="1450648"/>
    <lineage>
        <taxon>Bacteria</taxon>
        <taxon>Bacillati</taxon>
        <taxon>Bacillota</taxon>
        <taxon>Clostridia</taxon>
        <taxon>Eubacteriales</taxon>
        <taxon>Clostridiaceae</taxon>
        <taxon>Clostridium</taxon>
    </lineage>
</organism>
<accession>A0A1V4IM16</accession>
<dbReference type="AlphaFoldDB" id="A0A1V4IM16"/>
<comment type="caution">
    <text evidence="3">The sequence shown here is derived from an EMBL/GenBank/DDBJ whole genome shotgun (WGS) entry which is preliminary data.</text>
</comment>
<dbReference type="STRING" id="1450648.CLORY_24690"/>
<reference evidence="3 4" key="1">
    <citation type="submission" date="2017-03" db="EMBL/GenBank/DDBJ databases">
        <title>Genome sequence of Clostridium oryzae DSM 28571.</title>
        <authorList>
            <person name="Poehlein A."/>
            <person name="Daniel R."/>
        </authorList>
    </citation>
    <scope>NUCLEOTIDE SEQUENCE [LARGE SCALE GENOMIC DNA]</scope>
    <source>
        <strain evidence="3 4">DSM 28571</strain>
    </source>
</reference>
<keyword evidence="2" id="KW-1133">Transmembrane helix</keyword>